<dbReference type="Proteomes" id="UP001302602">
    <property type="component" value="Unassembled WGS sequence"/>
</dbReference>
<keyword evidence="3" id="KW-1185">Reference proteome</keyword>
<keyword evidence="1" id="KW-0812">Transmembrane</keyword>
<reference evidence="2" key="2">
    <citation type="submission" date="2023-05" db="EMBL/GenBank/DDBJ databases">
        <authorList>
            <consortium name="Lawrence Berkeley National Laboratory"/>
            <person name="Steindorff A."/>
            <person name="Hensen N."/>
            <person name="Bonometti L."/>
            <person name="Westerberg I."/>
            <person name="Brannstrom I.O."/>
            <person name="Guillou S."/>
            <person name="Cros-Aarteil S."/>
            <person name="Calhoun S."/>
            <person name="Haridas S."/>
            <person name="Kuo A."/>
            <person name="Mondo S."/>
            <person name="Pangilinan J."/>
            <person name="Riley R."/>
            <person name="Labutti K."/>
            <person name="Andreopoulos B."/>
            <person name="Lipzen A."/>
            <person name="Chen C."/>
            <person name="Yanf M."/>
            <person name="Daum C."/>
            <person name="Ng V."/>
            <person name="Clum A."/>
            <person name="Ohm R."/>
            <person name="Martin F."/>
            <person name="Silar P."/>
            <person name="Natvig D."/>
            <person name="Lalanne C."/>
            <person name="Gautier V."/>
            <person name="Ament-Velasquez S.L."/>
            <person name="Kruys A."/>
            <person name="Hutchinson M.I."/>
            <person name="Powell A.J."/>
            <person name="Barry K."/>
            <person name="Miller A.N."/>
            <person name="Grigoriev I.V."/>
            <person name="Debuchy R."/>
            <person name="Gladieux P."/>
            <person name="Thoren M.H."/>
            <person name="Johannesson H."/>
        </authorList>
    </citation>
    <scope>NUCLEOTIDE SEQUENCE</scope>
    <source>
        <strain evidence="2">CBS 731.68</strain>
    </source>
</reference>
<comment type="caution">
    <text evidence="2">The sequence shown here is derived from an EMBL/GenBank/DDBJ whole genome shotgun (WGS) entry which is preliminary data.</text>
</comment>
<name>A0AAN6TW66_9PEZI</name>
<keyword evidence="1" id="KW-1133">Transmembrane helix</keyword>
<sequence>MRLRAVSPLPGSPHTKATLGMLCFGLVSAQQHSQAFSSHRLGYHDIKRTGVVSTTAFLCLAAWGVVGWGAYG</sequence>
<proteinExistence type="predicted"/>
<dbReference type="EMBL" id="MU853232">
    <property type="protein sequence ID" value="KAK4121920.1"/>
    <property type="molecule type" value="Genomic_DNA"/>
</dbReference>
<evidence type="ECO:0000313" key="2">
    <source>
        <dbReference type="EMBL" id="KAK4121920.1"/>
    </source>
</evidence>
<organism evidence="2 3">
    <name type="scientific">Parathielavia appendiculata</name>
    <dbReference type="NCBI Taxonomy" id="2587402"/>
    <lineage>
        <taxon>Eukaryota</taxon>
        <taxon>Fungi</taxon>
        <taxon>Dikarya</taxon>
        <taxon>Ascomycota</taxon>
        <taxon>Pezizomycotina</taxon>
        <taxon>Sordariomycetes</taxon>
        <taxon>Sordariomycetidae</taxon>
        <taxon>Sordariales</taxon>
        <taxon>Chaetomiaceae</taxon>
        <taxon>Parathielavia</taxon>
    </lineage>
</organism>
<dbReference type="AlphaFoldDB" id="A0AAN6TW66"/>
<dbReference type="GeneID" id="87822490"/>
<protein>
    <submittedName>
        <fullName evidence="2">Uncharacterized protein</fullName>
    </submittedName>
</protein>
<accession>A0AAN6TW66</accession>
<dbReference type="RefSeq" id="XP_062645691.1">
    <property type="nucleotide sequence ID" value="XM_062785724.1"/>
</dbReference>
<gene>
    <name evidence="2" type="ORF">N657DRAFT_101269</name>
</gene>
<feature type="transmembrane region" description="Helical" evidence="1">
    <location>
        <begin position="51"/>
        <end position="71"/>
    </location>
</feature>
<reference evidence="2" key="1">
    <citation type="journal article" date="2023" name="Mol. Phylogenet. Evol.">
        <title>Genome-scale phylogeny and comparative genomics of the fungal order Sordariales.</title>
        <authorList>
            <person name="Hensen N."/>
            <person name="Bonometti L."/>
            <person name="Westerberg I."/>
            <person name="Brannstrom I.O."/>
            <person name="Guillou S."/>
            <person name="Cros-Aarteil S."/>
            <person name="Calhoun S."/>
            <person name="Haridas S."/>
            <person name="Kuo A."/>
            <person name="Mondo S."/>
            <person name="Pangilinan J."/>
            <person name="Riley R."/>
            <person name="LaButti K."/>
            <person name="Andreopoulos B."/>
            <person name="Lipzen A."/>
            <person name="Chen C."/>
            <person name="Yan M."/>
            <person name="Daum C."/>
            <person name="Ng V."/>
            <person name="Clum A."/>
            <person name="Steindorff A."/>
            <person name="Ohm R.A."/>
            <person name="Martin F."/>
            <person name="Silar P."/>
            <person name="Natvig D.O."/>
            <person name="Lalanne C."/>
            <person name="Gautier V."/>
            <person name="Ament-Velasquez S.L."/>
            <person name="Kruys A."/>
            <person name="Hutchinson M.I."/>
            <person name="Powell A.J."/>
            <person name="Barry K."/>
            <person name="Miller A.N."/>
            <person name="Grigoriev I.V."/>
            <person name="Debuchy R."/>
            <person name="Gladieux P."/>
            <person name="Hiltunen Thoren M."/>
            <person name="Johannesson H."/>
        </authorList>
    </citation>
    <scope>NUCLEOTIDE SEQUENCE</scope>
    <source>
        <strain evidence="2">CBS 731.68</strain>
    </source>
</reference>
<keyword evidence="1" id="KW-0472">Membrane</keyword>
<evidence type="ECO:0000256" key="1">
    <source>
        <dbReference type="SAM" id="Phobius"/>
    </source>
</evidence>
<evidence type="ECO:0000313" key="3">
    <source>
        <dbReference type="Proteomes" id="UP001302602"/>
    </source>
</evidence>